<feature type="domain" description="S-adenosyl-L-homocysteine hydrolase NAD binding" evidence="5">
    <location>
        <begin position="175"/>
        <end position="336"/>
    </location>
</feature>
<dbReference type="EMBL" id="PKTG01000083">
    <property type="protein sequence ID" value="PLX17777.1"/>
    <property type="molecule type" value="Genomic_DNA"/>
</dbReference>
<feature type="binding site" evidence="4">
    <location>
        <position position="227"/>
    </location>
    <ligand>
        <name>NAD(+)</name>
        <dbReference type="ChEBI" id="CHEBI:57540"/>
    </ligand>
</feature>
<dbReference type="PANTHER" id="PTHR23420:SF0">
    <property type="entry name" value="ADENOSYLHOMOCYSTEINASE"/>
    <property type="match status" value="1"/>
</dbReference>
<dbReference type="GO" id="GO:0006730">
    <property type="term" value="P:one-carbon metabolic process"/>
    <property type="evidence" value="ECO:0007669"/>
    <property type="project" value="UniProtKB-KW"/>
</dbReference>
<dbReference type="GO" id="GO:0005829">
    <property type="term" value="C:cytosol"/>
    <property type="evidence" value="ECO:0007669"/>
    <property type="project" value="TreeGrafter"/>
</dbReference>
<dbReference type="Pfam" id="PF05221">
    <property type="entry name" value="AdoHcyase"/>
    <property type="match status" value="2"/>
</dbReference>
<feature type="binding site" evidence="4">
    <location>
        <begin position="283"/>
        <end position="285"/>
    </location>
    <ligand>
        <name>NAD(+)</name>
        <dbReference type="ChEBI" id="CHEBI:57540"/>
    </ligand>
</feature>
<comment type="caution">
    <text evidence="6">The sequence shown here is derived from an EMBL/GenBank/DDBJ whole genome shotgun (WGS) entry which is preliminary data.</text>
</comment>
<dbReference type="GO" id="GO:0033353">
    <property type="term" value="P:S-adenosylmethionine cycle"/>
    <property type="evidence" value="ECO:0007669"/>
    <property type="project" value="TreeGrafter"/>
</dbReference>
<dbReference type="SMART" id="SM00996">
    <property type="entry name" value="AdoHcyase"/>
    <property type="match status" value="1"/>
</dbReference>
<dbReference type="Gene3D" id="3.40.50.1480">
    <property type="entry name" value="Adenosylhomocysteinase-like"/>
    <property type="match status" value="1"/>
</dbReference>
<comment type="similarity">
    <text evidence="1">Belongs to the adenosylhomocysteinase family.</text>
</comment>
<accession>A0A2N5ZGE9</accession>
<evidence type="ECO:0000256" key="4">
    <source>
        <dbReference type="PIRSR" id="PIRSR001109-2"/>
    </source>
</evidence>
<dbReference type="InterPro" id="IPR036291">
    <property type="entry name" value="NAD(P)-bd_dom_sf"/>
</dbReference>
<dbReference type="SMART" id="SM00997">
    <property type="entry name" value="AdoHcyase_NAD"/>
    <property type="match status" value="1"/>
</dbReference>
<organism evidence="6 7">
    <name type="scientific">Muiribacterium halophilum</name>
    <dbReference type="NCBI Taxonomy" id="2053465"/>
    <lineage>
        <taxon>Bacteria</taxon>
        <taxon>Candidatus Muiribacteriota</taxon>
        <taxon>Candidatus Muiribacteriia</taxon>
        <taxon>Candidatus Muiribacteriales</taxon>
        <taxon>Candidatus Muiribacteriaceae</taxon>
        <taxon>Candidatus Muiribacterium</taxon>
    </lineage>
</organism>
<sequence>MDMIKQAQEKIRWARKYMSVMKEIEERFSAEKIFQDKKIGLCLHITTETAFLARILEKSGAKVYLTAANPLSTQADIVSYLENETRIKVLGFRGMTEQDHFENLQKIIDWEPDLIMDDGAELISLAHDMNNTTIIGATEETATGYYKVLKIDDESNLRFPVIATNFSFCHDLFDNKHGTSQSVIDGIIRATNALISGKSVVVAGYGQCGSIFADKIRGMGANVIVCEVNPQKALEAALAGFRILPMKQAAAEGDIFCTFTGNINVIKKEHIDVMKDNVILCNAGHYDIEIDKRALAQMAVGMEKTRENITEYVLENGKTINLIAEGRIVNMAAAEGHPAAVMDITFALQLLSLELFTIDDGTMQTSIYEVPEYIDENIANLKLEALGIQIDELDHEQLIYLENAIVD</sequence>
<dbReference type="PIRSF" id="PIRSF001109">
    <property type="entry name" value="Ad_hcy_hydrolase"/>
    <property type="match status" value="1"/>
</dbReference>
<dbReference type="SUPFAM" id="SSF52283">
    <property type="entry name" value="Formate/glycerate dehydrogenase catalytic domain-like"/>
    <property type="match status" value="1"/>
</dbReference>
<evidence type="ECO:0000259" key="5">
    <source>
        <dbReference type="SMART" id="SM00997"/>
    </source>
</evidence>
<reference evidence="6 7" key="1">
    <citation type="submission" date="2017-11" db="EMBL/GenBank/DDBJ databases">
        <title>Genome-resolved metagenomics identifies genetic mobility, metabolic interactions, and unexpected diversity in perchlorate-reducing communities.</title>
        <authorList>
            <person name="Barnum T.P."/>
            <person name="Figueroa I.A."/>
            <person name="Carlstrom C.I."/>
            <person name="Lucas L.N."/>
            <person name="Engelbrektson A.L."/>
            <person name="Coates J.D."/>
        </authorList>
    </citation>
    <scope>NUCLEOTIDE SEQUENCE [LARGE SCALE GENOMIC DNA]</scope>
    <source>
        <strain evidence="6">BM706</strain>
    </source>
</reference>
<feature type="binding site" evidence="4">
    <location>
        <position position="330"/>
    </location>
    <ligand>
        <name>NAD(+)</name>
        <dbReference type="ChEBI" id="CHEBI:57540"/>
    </ligand>
</feature>
<comment type="cofactor">
    <cofactor evidence="4">
        <name>NAD(+)</name>
        <dbReference type="ChEBI" id="CHEBI:57540"/>
    </cofactor>
    <text evidence="4">Binds 1 NAD(+) per subunit.</text>
</comment>
<evidence type="ECO:0000313" key="7">
    <source>
        <dbReference type="Proteomes" id="UP000234857"/>
    </source>
</evidence>
<dbReference type="Proteomes" id="UP000234857">
    <property type="component" value="Unassembled WGS sequence"/>
</dbReference>
<dbReference type="Pfam" id="PF00670">
    <property type="entry name" value="AdoHcyase_NAD"/>
    <property type="match status" value="1"/>
</dbReference>
<dbReference type="SUPFAM" id="SSF51735">
    <property type="entry name" value="NAD(P)-binding Rossmann-fold domains"/>
    <property type="match status" value="1"/>
</dbReference>
<feature type="binding site" evidence="4">
    <location>
        <begin position="141"/>
        <end position="143"/>
    </location>
    <ligand>
        <name>NAD(+)</name>
        <dbReference type="ChEBI" id="CHEBI:57540"/>
    </ligand>
</feature>
<evidence type="ECO:0000313" key="6">
    <source>
        <dbReference type="EMBL" id="PLX17777.1"/>
    </source>
</evidence>
<feature type="binding site" evidence="4">
    <location>
        <position position="337"/>
    </location>
    <ligand>
        <name>NAD(+)</name>
        <dbReference type="ChEBI" id="CHEBI:57540"/>
    </ligand>
</feature>
<proteinExistence type="inferred from homology"/>
<name>A0A2N5ZGE9_MUIH1</name>
<dbReference type="NCBIfam" id="NF004005">
    <property type="entry name" value="PRK05476.2-3"/>
    <property type="match status" value="1"/>
</dbReference>
<dbReference type="AlphaFoldDB" id="A0A2N5ZGE9"/>
<dbReference type="InterPro" id="IPR015878">
    <property type="entry name" value="Ado_hCys_hydrolase_NAD-bd"/>
</dbReference>
<gene>
    <name evidence="6" type="ORF">C0601_07030</name>
</gene>
<dbReference type="GO" id="GO:0004013">
    <property type="term" value="F:adenosylhomocysteinase activity"/>
    <property type="evidence" value="ECO:0007669"/>
    <property type="project" value="TreeGrafter"/>
</dbReference>
<keyword evidence="3 4" id="KW-0520">NAD</keyword>
<keyword evidence="2" id="KW-0554">One-carbon metabolism</keyword>
<evidence type="ECO:0000256" key="1">
    <source>
        <dbReference type="ARBA" id="ARBA00007122"/>
    </source>
</evidence>
<evidence type="ECO:0000256" key="2">
    <source>
        <dbReference type="ARBA" id="ARBA00022563"/>
    </source>
</evidence>
<dbReference type="Gene3D" id="3.40.50.720">
    <property type="entry name" value="NAD(P)-binding Rossmann-like Domain"/>
    <property type="match status" value="1"/>
</dbReference>
<dbReference type="PANTHER" id="PTHR23420">
    <property type="entry name" value="ADENOSYLHOMOCYSTEINASE"/>
    <property type="match status" value="1"/>
</dbReference>
<protein>
    <submittedName>
        <fullName evidence="6">Adenosylhomocysteinase</fullName>
    </submittedName>
</protein>
<dbReference type="InterPro" id="IPR042172">
    <property type="entry name" value="Adenosylhomocyst_ase-like_sf"/>
</dbReference>
<dbReference type="InterPro" id="IPR000043">
    <property type="entry name" value="Adenosylhomocysteinase-like"/>
</dbReference>
<evidence type="ECO:0000256" key="3">
    <source>
        <dbReference type="ARBA" id="ARBA00023027"/>
    </source>
</evidence>